<reference evidence="1 2" key="1">
    <citation type="journal article" date="2016" name="Front. Microbiol.">
        <title>High-Level Heat Resistance of Spores of Bacillus amyloliquefaciens and Bacillus licheniformis Results from the Presence of a spoVA Operon in a Tn1546 Transposon.</title>
        <authorList>
            <person name="Berendsen E.M."/>
            <person name="Koning R.A."/>
            <person name="Boekhorst J."/>
            <person name="de Jong A."/>
            <person name="Kuipers O.P."/>
            <person name="Wells-Bennik M.H."/>
        </authorList>
    </citation>
    <scope>NUCLEOTIDE SEQUENCE [LARGE SCALE GENOMIC DNA]</scope>
    <source>
        <strain evidence="1 2">B4121</strain>
    </source>
</reference>
<evidence type="ECO:0000313" key="1">
    <source>
        <dbReference type="EMBL" id="OLF96081.1"/>
    </source>
</evidence>
<name>A0A7Z0X0W9_9BACI</name>
<accession>A0A7Z0X0W9</accession>
<gene>
    <name evidence="1" type="ORF">B4121_1643</name>
</gene>
<organism evidence="1 2">
    <name type="scientific">Bacillus paralicheniformis</name>
    <dbReference type="NCBI Taxonomy" id="1648923"/>
    <lineage>
        <taxon>Bacteria</taxon>
        <taxon>Bacillati</taxon>
        <taxon>Bacillota</taxon>
        <taxon>Bacilli</taxon>
        <taxon>Bacillales</taxon>
        <taxon>Bacillaceae</taxon>
        <taxon>Bacillus</taxon>
    </lineage>
</organism>
<dbReference type="Proteomes" id="UP000185604">
    <property type="component" value="Unassembled WGS sequence"/>
</dbReference>
<comment type="caution">
    <text evidence="1">The sequence shown here is derived from an EMBL/GenBank/DDBJ whole genome shotgun (WGS) entry which is preliminary data.</text>
</comment>
<sequence>MQTVKSFSIVYPYQCSWYIICYPFLSFLKARGAGSAPLSIRLEGKLERSAD</sequence>
<protein>
    <submittedName>
        <fullName evidence="1">Uncharacterized protein</fullName>
    </submittedName>
</protein>
<evidence type="ECO:0000313" key="2">
    <source>
        <dbReference type="Proteomes" id="UP000185604"/>
    </source>
</evidence>
<dbReference type="EMBL" id="LKPO01000008">
    <property type="protein sequence ID" value="OLF96081.1"/>
    <property type="molecule type" value="Genomic_DNA"/>
</dbReference>
<dbReference type="AlphaFoldDB" id="A0A7Z0X0W9"/>
<proteinExistence type="predicted"/>